<comment type="caution">
    <text evidence="1">The sequence shown here is derived from an EMBL/GenBank/DDBJ whole genome shotgun (WGS) entry which is preliminary data.</text>
</comment>
<evidence type="ECO:0008006" key="3">
    <source>
        <dbReference type="Google" id="ProtNLM"/>
    </source>
</evidence>
<organism evidence="1 2">
    <name type="scientific">Rhizobium lusitanum</name>
    <dbReference type="NCBI Taxonomy" id="293958"/>
    <lineage>
        <taxon>Bacteria</taxon>
        <taxon>Pseudomonadati</taxon>
        <taxon>Pseudomonadota</taxon>
        <taxon>Alphaproteobacteria</taxon>
        <taxon>Hyphomicrobiales</taxon>
        <taxon>Rhizobiaceae</taxon>
        <taxon>Rhizobium/Agrobacterium group</taxon>
        <taxon>Rhizobium</taxon>
    </lineage>
</organism>
<dbReference type="Proteomes" id="UP000483035">
    <property type="component" value="Unassembled WGS sequence"/>
</dbReference>
<gene>
    <name evidence="1" type="ORF">GR212_15450</name>
</gene>
<evidence type="ECO:0000313" key="2">
    <source>
        <dbReference type="Proteomes" id="UP000483035"/>
    </source>
</evidence>
<protein>
    <recommendedName>
        <fullName evidence="3">H-NS histone family protein</fullName>
    </recommendedName>
</protein>
<evidence type="ECO:0000313" key="1">
    <source>
        <dbReference type="EMBL" id="NEI70975.1"/>
    </source>
</evidence>
<dbReference type="EMBL" id="WUEY01000006">
    <property type="protein sequence ID" value="NEI70975.1"/>
    <property type="molecule type" value="Genomic_DNA"/>
</dbReference>
<sequence>MAILEEKKKIEVTDIEKLRPELLELSVNEIDRKIAELMMAKEKKAAIEAEKQREIDLQIAQTAFDNMIDAFQVLNGLGRLPDRIKAVLTSEDGSFQPGRYLKKPRT</sequence>
<proteinExistence type="predicted"/>
<dbReference type="RefSeq" id="WP_163987461.1">
    <property type="nucleotide sequence ID" value="NZ_WUEY01000006.1"/>
</dbReference>
<name>A0A6L9U4V3_9HYPH</name>
<dbReference type="AlphaFoldDB" id="A0A6L9U4V3"/>
<accession>A0A6L9U4V3</accession>
<reference evidence="1 2" key="1">
    <citation type="submission" date="2019-12" db="EMBL/GenBank/DDBJ databases">
        <title>Rhizobium genotypes associated with high levels of biological nitrogen fixation by grain legumes in a temperate-maritime cropping system.</title>
        <authorList>
            <person name="Maluk M."/>
            <person name="Francesc Ferrando Molina F."/>
            <person name="Lopez Del Egido L."/>
            <person name="Lafos M."/>
            <person name="Langarica-Fuentes A."/>
            <person name="Gebre Yohannes G."/>
            <person name="Young M.W."/>
            <person name="Martin P."/>
            <person name="Gantlett R."/>
            <person name="Kenicer G."/>
            <person name="Hawes C."/>
            <person name="Begg G.S."/>
            <person name="Quilliam R.S."/>
            <person name="Squire G.R."/>
            <person name="Poole P.S."/>
            <person name="Young P.W."/>
            <person name="Iannetta P.M."/>
            <person name="James E.K."/>
        </authorList>
    </citation>
    <scope>NUCLEOTIDE SEQUENCE [LARGE SCALE GENOMIC DNA]</scope>
    <source>
        <strain evidence="1 2">JHI1118</strain>
    </source>
</reference>